<dbReference type="GO" id="GO:0016509">
    <property type="term" value="F:long-chain (3S)-3-hydroxyacyl-CoA dehydrogenase (NAD+) activity"/>
    <property type="evidence" value="ECO:0007669"/>
    <property type="project" value="TreeGrafter"/>
</dbReference>
<dbReference type="FunFam" id="3.40.50.720:FF:000009">
    <property type="entry name" value="Fatty oxidation complex, alpha subunit"/>
    <property type="match status" value="1"/>
</dbReference>
<keyword evidence="6" id="KW-0442">Lipid degradation</keyword>
<evidence type="ECO:0000256" key="5">
    <source>
        <dbReference type="ARBA" id="ARBA00022832"/>
    </source>
</evidence>
<protein>
    <recommendedName>
        <fullName evidence="4">enoyl-CoA hydratase</fullName>
        <ecNumber evidence="4">4.2.1.17</ecNumber>
    </recommendedName>
</protein>
<dbReference type="InterPro" id="IPR036291">
    <property type="entry name" value="NAD(P)-bd_dom_sf"/>
</dbReference>
<dbReference type="GO" id="GO:0016853">
    <property type="term" value="F:isomerase activity"/>
    <property type="evidence" value="ECO:0007669"/>
    <property type="project" value="UniProtKB-KW"/>
</dbReference>
<organism evidence="16 17">
    <name type="scientific">Marinobacterium mangrovicola</name>
    <dbReference type="NCBI Taxonomy" id="1476959"/>
    <lineage>
        <taxon>Bacteria</taxon>
        <taxon>Pseudomonadati</taxon>
        <taxon>Pseudomonadota</taxon>
        <taxon>Gammaproteobacteria</taxon>
        <taxon>Oceanospirillales</taxon>
        <taxon>Oceanospirillaceae</taxon>
        <taxon>Marinobacterium</taxon>
    </lineage>
</organism>
<evidence type="ECO:0000256" key="4">
    <source>
        <dbReference type="ARBA" id="ARBA00012076"/>
    </source>
</evidence>
<comment type="similarity">
    <text evidence="2">In the central section; belongs to the 3-hydroxyacyl-CoA dehydrogenase family.</text>
</comment>
<dbReference type="PANTHER" id="PTHR43612">
    <property type="entry name" value="TRIFUNCTIONAL ENZYME SUBUNIT ALPHA"/>
    <property type="match status" value="1"/>
</dbReference>
<evidence type="ECO:0000259" key="15">
    <source>
        <dbReference type="Pfam" id="PF02737"/>
    </source>
</evidence>
<feature type="domain" description="3-hydroxyacyl-CoA dehydrogenase C-terminal" evidence="14">
    <location>
        <begin position="495"/>
        <end position="589"/>
    </location>
</feature>
<dbReference type="EC" id="4.2.1.17" evidence="4"/>
<dbReference type="Pfam" id="PF00725">
    <property type="entry name" value="3HCDH"/>
    <property type="match status" value="2"/>
</dbReference>
<dbReference type="UniPathway" id="UPA00659"/>
<feature type="domain" description="3-hydroxyacyl-CoA dehydrogenase NAD binding" evidence="15">
    <location>
        <begin position="314"/>
        <end position="493"/>
    </location>
</feature>
<dbReference type="SUPFAM" id="SSF51735">
    <property type="entry name" value="NAD(P)-binding Rossmann-fold domains"/>
    <property type="match status" value="1"/>
</dbReference>
<dbReference type="InterPro" id="IPR029045">
    <property type="entry name" value="ClpP/crotonase-like_dom_sf"/>
</dbReference>
<dbReference type="GO" id="GO:0070403">
    <property type="term" value="F:NAD+ binding"/>
    <property type="evidence" value="ECO:0007669"/>
    <property type="project" value="InterPro"/>
</dbReference>
<evidence type="ECO:0000256" key="11">
    <source>
        <dbReference type="ARBA" id="ARBA00023268"/>
    </source>
</evidence>
<dbReference type="Proteomes" id="UP000294546">
    <property type="component" value="Unassembled WGS sequence"/>
</dbReference>
<dbReference type="InterPro" id="IPR001753">
    <property type="entry name" value="Enoyl-CoA_hydra/iso"/>
</dbReference>
<comment type="similarity">
    <text evidence="13">Belongs to the enoyl-CoA hydratase/isomerase family.</text>
</comment>
<evidence type="ECO:0000313" key="16">
    <source>
        <dbReference type="EMBL" id="TCK04311.1"/>
    </source>
</evidence>
<comment type="similarity">
    <text evidence="3">In the N-terminal section; belongs to the enoyl-CoA hydratase/isomerase family.</text>
</comment>
<evidence type="ECO:0000256" key="12">
    <source>
        <dbReference type="ARBA" id="ARBA00049556"/>
    </source>
</evidence>
<dbReference type="Gene3D" id="1.10.1040.50">
    <property type="match status" value="1"/>
</dbReference>
<dbReference type="Pfam" id="PF02737">
    <property type="entry name" value="3HCDH_N"/>
    <property type="match status" value="1"/>
</dbReference>
<evidence type="ECO:0000256" key="3">
    <source>
        <dbReference type="ARBA" id="ARBA00008750"/>
    </source>
</evidence>
<dbReference type="GO" id="GO:0004300">
    <property type="term" value="F:enoyl-CoA hydratase activity"/>
    <property type="evidence" value="ECO:0007669"/>
    <property type="project" value="UniProtKB-EC"/>
</dbReference>
<proteinExistence type="inferred from homology"/>
<dbReference type="InterPro" id="IPR006180">
    <property type="entry name" value="3-OHacyl-CoA_DH_CS"/>
</dbReference>
<evidence type="ECO:0000313" key="17">
    <source>
        <dbReference type="Proteomes" id="UP000294546"/>
    </source>
</evidence>
<evidence type="ECO:0000256" key="8">
    <source>
        <dbReference type="ARBA" id="ARBA00023027"/>
    </source>
</evidence>
<dbReference type="Gene3D" id="3.40.50.720">
    <property type="entry name" value="NAD(P)-binding Rossmann-like Domain"/>
    <property type="match status" value="1"/>
</dbReference>
<dbReference type="NCBIfam" id="NF008727">
    <property type="entry name" value="PRK11730.1"/>
    <property type="match status" value="1"/>
</dbReference>
<dbReference type="PROSITE" id="PS00067">
    <property type="entry name" value="3HCDH"/>
    <property type="match status" value="1"/>
</dbReference>
<name>A0A4R1GC28_9GAMM</name>
<dbReference type="PANTHER" id="PTHR43612:SF3">
    <property type="entry name" value="TRIFUNCTIONAL ENZYME SUBUNIT ALPHA, MITOCHONDRIAL"/>
    <property type="match status" value="1"/>
</dbReference>
<evidence type="ECO:0000256" key="7">
    <source>
        <dbReference type="ARBA" id="ARBA00023002"/>
    </source>
</evidence>
<keyword evidence="9" id="KW-0443">Lipid metabolism</keyword>
<dbReference type="Gene3D" id="3.90.226.10">
    <property type="entry name" value="2-enoyl-CoA Hydratase, Chain A, domain 1"/>
    <property type="match status" value="1"/>
</dbReference>
<gene>
    <name evidence="16" type="ORF">CLV83_3729</name>
</gene>
<keyword evidence="5" id="KW-0276">Fatty acid metabolism</keyword>
<comment type="pathway">
    <text evidence="1">Lipid metabolism; fatty acid beta-oxidation.</text>
</comment>
<dbReference type="InterPro" id="IPR006108">
    <property type="entry name" value="3HC_DH_C"/>
</dbReference>
<keyword evidence="10" id="KW-0456">Lyase</keyword>
<dbReference type="InterPro" id="IPR006176">
    <property type="entry name" value="3-OHacyl-CoA_DH_NAD-bd"/>
</dbReference>
<evidence type="ECO:0000256" key="6">
    <source>
        <dbReference type="ARBA" id="ARBA00022963"/>
    </source>
</evidence>
<dbReference type="Pfam" id="PF00378">
    <property type="entry name" value="ECH_1"/>
    <property type="match status" value="1"/>
</dbReference>
<evidence type="ECO:0000256" key="9">
    <source>
        <dbReference type="ARBA" id="ARBA00023098"/>
    </source>
</evidence>
<evidence type="ECO:0000256" key="13">
    <source>
        <dbReference type="RuleBase" id="RU003707"/>
    </source>
</evidence>
<dbReference type="CDD" id="cd06558">
    <property type="entry name" value="crotonase-like"/>
    <property type="match status" value="1"/>
</dbReference>
<keyword evidence="8" id="KW-0520">NAD</keyword>
<evidence type="ECO:0000256" key="1">
    <source>
        <dbReference type="ARBA" id="ARBA00005005"/>
    </source>
</evidence>
<dbReference type="PROSITE" id="PS00166">
    <property type="entry name" value="ENOYL_COA_HYDRATASE"/>
    <property type="match status" value="1"/>
</dbReference>
<dbReference type="RefSeq" id="WP_132295993.1">
    <property type="nucleotide sequence ID" value="NZ_SMFU01000011.1"/>
</dbReference>
<dbReference type="InterPro" id="IPR018376">
    <property type="entry name" value="Enoyl-CoA_hyd/isom_CS"/>
</dbReference>
<dbReference type="InterPro" id="IPR008927">
    <property type="entry name" value="6-PGluconate_DH-like_C_sf"/>
</dbReference>
<keyword evidence="17" id="KW-1185">Reference proteome</keyword>
<comment type="caution">
    <text evidence="16">The sequence shown here is derived from an EMBL/GenBank/DDBJ whole genome shotgun (WGS) entry which is preliminary data.</text>
</comment>
<dbReference type="SUPFAM" id="SSF52096">
    <property type="entry name" value="ClpP/crotonase"/>
    <property type="match status" value="1"/>
</dbReference>
<evidence type="ECO:0000256" key="10">
    <source>
        <dbReference type="ARBA" id="ARBA00023239"/>
    </source>
</evidence>
<dbReference type="EMBL" id="SMFU01000011">
    <property type="protein sequence ID" value="TCK04311.1"/>
    <property type="molecule type" value="Genomic_DNA"/>
</dbReference>
<feature type="domain" description="3-hydroxyacyl-CoA dehydrogenase C-terminal" evidence="14">
    <location>
        <begin position="624"/>
        <end position="689"/>
    </location>
</feature>
<keyword evidence="7" id="KW-0560">Oxidoreductase</keyword>
<dbReference type="InterPro" id="IPR050136">
    <property type="entry name" value="FA_oxidation_alpha_subunit"/>
</dbReference>
<sequence length="720" mass="78119">MSVETYVRLEAIEDGLYRLVLDFPDAPLNVLGRKATNALAEAVANLPTDKIRGLLVVSTKRGFVAGADITEFCESFSKGTSELFDYAMVGQGALNGIEDLPCPTISVVRGEALGGGLEVALSTDLRIFSKNAKVGLPEVNLGIMPGWGGSIRLPRLIGVDNAMQWMLQGRPMKADEALRVGVANAVVDDADLETAALEMLKSAVAGDIDYRSHRAKKLMPLAISDHELEMALTASEGMFGNPKVDQYPAPARITRSVRKSTRMQREDAQHQEDSDFIELAATPTAKSLINLFMSNQALRRENKSYAEGSAAPAKAAVLGAGIMGGGVAYQSASTGTPILMKDISDGAIEAGLKESDRLMLGQVMRGRMKPEDALKTCRRIEPRLDYYGFDSADFVVEAVVENLNVKRAVLAEVEQQVGEATVLATNTSTLTVKEMQDAVQRPENLCGMHFFNPVHRMPLVEIVKGELTSDETVSRAVSYALAMKKLPIVVKDCSGFLVNRILFAYTRAFFELVNEGVDFSRIDRLMEKFGWPMGPAALNDMVGMDTCVHASKIVGDAYPDRMSDFRNAADLLLEAGRLGQKSGAGFYRYELDKKGKPKKKADPEVGSILAPLVTQGTELSDQQVVDRMMLPFCFEAARCLEEKVASSAGAIDTALVNGLGFPRHLGGVFGYMDQLGAAKLVELSEQYQHLGLAYQPPASVIEMATDNKSFYPFSTAVAQH</sequence>
<comment type="catalytic activity">
    <reaction evidence="12">
        <text>a (3S)-3-hydroxyacyl-CoA + NAD(+) = a 3-oxoacyl-CoA + NADH + H(+)</text>
        <dbReference type="Rhea" id="RHEA:22432"/>
        <dbReference type="ChEBI" id="CHEBI:15378"/>
        <dbReference type="ChEBI" id="CHEBI:57318"/>
        <dbReference type="ChEBI" id="CHEBI:57540"/>
        <dbReference type="ChEBI" id="CHEBI:57945"/>
        <dbReference type="ChEBI" id="CHEBI:90726"/>
        <dbReference type="EC" id="1.1.1.35"/>
    </reaction>
</comment>
<dbReference type="GO" id="GO:0006635">
    <property type="term" value="P:fatty acid beta-oxidation"/>
    <property type="evidence" value="ECO:0007669"/>
    <property type="project" value="UniProtKB-UniPathway"/>
</dbReference>
<dbReference type="SUPFAM" id="SSF48179">
    <property type="entry name" value="6-phosphogluconate dehydrogenase C-terminal domain-like"/>
    <property type="match status" value="2"/>
</dbReference>
<evidence type="ECO:0000259" key="14">
    <source>
        <dbReference type="Pfam" id="PF00725"/>
    </source>
</evidence>
<dbReference type="AlphaFoldDB" id="A0A4R1GC28"/>
<evidence type="ECO:0000256" key="2">
    <source>
        <dbReference type="ARBA" id="ARBA00007005"/>
    </source>
</evidence>
<reference evidence="16 17" key="1">
    <citation type="submission" date="2019-03" db="EMBL/GenBank/DDBJ databases">
        <title>Genomic Encyclopedia of Archaeal and Bacterial Type Strains, Phase II (KMG-II): from individual species to whole genera.</title>
        <authorList>
            <person name="Goeker M."/>
        </authorList>
    </citation>
    <scope>NUCLEOTIDE SEQUENCE [LARGE SCALE GENOMIC DNA]</scope>
    <source>
        <strain evidence="16 17">DSM 27697</strain>
    </source>
</reference>
<accession>A0A4R1GC28</accession>
<keyword evidence="11" id="KW-0511">Multifunctional enzyme</keyword>
<dbReference type="OrthoDB" id="5389341at2"/>
<keyword evidence="16" id="KW-0413">Isomerase</keyword>